<dbReference type="GO" id="GO:0002144">
    <property type="term" value="C:cytosolic tRNA wobble base thiouridylase complex"/>
    <property type="evidence" value="ECO:0007669"/>
    <property type="project" value="TreeGrafter"/>
</dbReference>
<reference evidence="16 17" key="1">
    <citation type="submission" date="2011-05" db="EMBL/GenBank/DDBJ databases">
        <title>Complete sequence of Methanotorris igneus Kol 5.</title>
        <authorList>
            <consortium name="US DOE Joint Genome Institute"/>
            <person name="Lucas S."/>
            <person name="Han J."/>
            <person name="Lapidus A."/>
            <person name="Cheng J.-F."/>
            <person name="Goodwin L."/>
            <person name="Pitluck S."/>
            <person name="Peters L."/>
            <person name="Mikhailova N."/>
            <person name="Chertkov O."/>
            <person name="Han C."/>
            <person name="Tapia R."/>
            <person name="Land M."/>
            <person name="Hauser L."/>
            <person name="Kyrpides N."/>
            <person name="Ivanova N."/>
            <person name="Pagani I."/>
            <person name="Sieprawska-Lupa M."/>
            <person name="Whitman W."/>
            <person name="Woyke T."/>
        </authorList>
    </citation>
    <scope>NUCLEOTIDE SEQUENCE [LARGE SCALE GENOMIC DNA]</scope>
    <source>
        <strain evidence="17">DSM 5666 / JCM 11834 / Kol 5</strain>
    </source>
</reference>
<evidence type="ECO:0000256" key="8">
    <source>
        <dbReference type="ARBA" id="ARBA00022840"/>
    </source>
</evidence>
<dbReference type="GO" id="GO:0046872">
    <property type="term" value="F:metal ion binding"/>
    <property type="evidence" value="ECO:0007669"/>
    <property type="project" value="UniProtKB-KW"/>
</dbReference>
<keyword evidence="17" id="KW-1185">Reference proteome</keyword>
<keyword evidence="10" id="KW-0408">Iron</keyword>
<keyword evidence="6 13" id="KW-0547">Nucleotide-binding</keyword>
<dbReference type="PANTHER" id="PTHR11807">
    <property type="entry name" value="ATPASES OF THE PP SUPERFAMILY-RELATED"/>
    <property type="match status" value="1"/>
</dbReference>
<dbReference type="GO" id="GO:0016740">
    <property type="term" value="F:transferase activity"/>
    <property type="evidence" value="ECO:0007669"/>
    <property type="project" value="UniProtKB-KW"/>
</dbReference>
<dbReference type="FunFam" id="3.40.50.620:FF:000174">
    <property type="entry name" value="ATPase, PP-loop superfamily"/>
    <property type="match status" value="1"/>
</dbReference>
<dbReference type="GO" id="GO:0002143">
    <property type="term" value="P:tRNA wobble position uridine thiolation"/>
    <property type="evidence" value="ECO:0007669"/>
    <property type="project" value="TreeGrafter"/>
</dbReference>
<evidence type="ECO:0000256" key="13">
    <source>
        <dbReference type="PIRSR" id="PIRSR004976-51"/>
    </source>
</evidence>
<dbReference type="GO" id="GO:0051539">
    <property type="term" value="F:4 iron, 4 sulfur cluster binding"/>
    <property type="evidence" value="ECO:0007669"/>
    <property type="project" value="UniProtKB-KW"/>
</dbReference>
<feature type="binding site" evidence="12">
    <location>
        <position position="6"/>
    </location>
    <ligand>
        <name>Zn(2+)</name>
        <dbReference type="ChEBI" id="CHEBI:29105"/>
        <label>1</label>
    </ligand>
</feature>
<evidence type="ECO:0000256" key="11">
    <source>
        <dbReference type="ARBA" id="ARBA00023014"/>
    </source>
</evidence>
<dbReference type="RefSeq" id="WP_013798617.1">
    <property type="nucleotide sequence ID" value="NC_015562.1"/>
</dbReference>
<dbReference type="GeneID" id="10643289"/>
<dbReference type="EMBL" id="CP002737">
    <property type="protein sequence ID" value="AEF96008.1"/>
    <property type="molecule type" value="Genomic_DNA"/>
</dbReference>
<evidence type="ECO:0000256" key="1">
    <source>
        <dbReference type="ARBA" id="ARBA00001946"/>
    </source>
</evidence>
<dbReference type="InterPro" id="IPR054306">
    <property type="entry name" value="TtuA-like_LIM_N"/>
</dbReference>
<keyword evidence="11" id="KW-0411">Iron-sulfur</keyword>
<feature type="domain" description="tRNA(Ile)-lysidine/2-thiocytidine synthase N-terminal" evidence="14">
    <location>
        <begin position="49"/>
        <end position="230"/>
    </location>
</feature>
<feature type="binding site" evidence="12">
    <location>
        <position position="3"/>
    </location>
    <ligand>
        <name>Zn(2+)</name>
        <dbReference type="ChEBI" id="CHEBI:29105"/>
        <label>1</label>
    </ligand>
</feature>
<dbReference type="PANTHER" id="PTHR11807:SF12">
    <property type="entry name" value="CYTOPLASMIC TRNA 2-THIOLATION PROTEIN 1"/>
    <property type="match status" value="1"/>
</dbReference>
<dbReference type="InterPro" id="IPR035107">
    <property type="entry name" value="tRNA_thiolation_TtcA_Ctu1"/>
</dbReference>
<dbReference type="InterPro" id="IPR020554">
    <property type="entry name" value="UPF0021_CS"/>
</dbReference>
<dbReference type="InterPro" id="IPR014729">
    <property type="entry name" value="Rossmann-like_a/b/a_fold"/>
</dbReference>
<dbReference type="Pfam" id="PF01171">
    <property type="entry name" value="ATP_bind_3"/>
    <property type="match status" value="1"/>
</dbReference>
<dbReference type="PROSITE" id="PS01263">
    <property type="entry name" value="UPF0021"/>
    <property type="match status" value="1"/>
</dbReference>
<feature type="binding site" evidence="13">
    <location>
        <position position="58"/>
    </location>
    <ligand>
        <name>ATP</name>
        <dbReference type="ChEBI" id="CHEBI:30616"/>
    </ligand>
</feature>
<keyword evidence="5 12" id="KW-0479">Metal-binding</keyword>
<keyword evidence="8 13" id="KW-0067">ATP-binding</keyword>
<dbReference type="InterPro" id="IPR000541">
    <property type="entry name" value="Ncs6/Tuc1/Ctu1"/>
</dbReference>
<feature type="binding site" evidence="12">
    <location>
        <position position="279"/>
    </location>
    <ligand>
        <name>Zn(2+)</name>
        <dbReference type="ChEBI" id="CHEBI:29105"/>
        <label>2</label>
    </ligand>
</feature>
<feature type="binding site" evidence="12">
    <location>
        <position position="294"/>
    </location>
    <ligand>
        <name>Zn(2+)</name>
        <dbReference type="ChEBI" id="CHEBI:29105"/>
        <label>2</label>
    </ligand>
</feature>
<feature type="binding site" evidence="13">
    <location>
        <position position="165"/>
    </location>
    <ligand>
        <name>ATP</name>
        <dbReference type="ChEBI" id="CHEBI:30616"/>
    </ligand>
</feature>
<evidence type="ECO:0000256" key="3">
    <source>
        <dbReference type="ARBA" id="ARBA00022485"/>
    </source>
</evidence>
<dbReference type="Pfam" id="PF22082">
    <property type="entry name" value="TtuA_LIM_N"/>
    <property type="match status" value="1"/>
</dbReference>
<keyword evidence="7 12" id="KW-0862">Zinc</keyword>
<evidence type="ECO:0000259" key="14">
    <source>
        <dbReference type="Pfam" id="PF01171"/>
    </source>
</evidence>
<evidence type="ECO:0000313" key="16">
    <source>
        <dbReference type="EMBL" id="AEF96008.1"/>
    </source>
</evidence>
<dbReference type="Proteomes" id="UP000009227">
    <property type="component" value="Chromosome"/>
</dbReference>
<feature type="binding site" evidence="12">
    <location>
        <position position="25"/>
    </location>
    <ligand>
        <name>Zn(2+)</name>
        <dbReference type="ChEBI" id="CHEBI:29105"/>
        <label>1</label>
    </ligand>
</feature>
<evidence type="ECO:0000256" key="5">
    <source>
        <dbReference type="ARBA" id="ARBA00022723"/>
    </source>
</evidence>
<dbReference type="KEGG" id="mig:Metig_0452"/>
<sequence>MKCSKCGKEAIYHQKYSGLYLCKECFIKDVERKVRKVLGRNIIRNNMKIGVGLSGGKDSVVMTYILNKFFKPIPNSEIIVFFVDEGIKGFRKVARKFVVEFCEEYGIKYKIIPLEEEIGVSLDDIVKIAREKNLTLNPCSFCGVMRRKLLNRVALKEGCNYLAIGHNLDDMAQAVMMNYIDGAIEKLVRLGKDVEHPLLVKRIRPLKYVPEEEVQLYADLVGLKYQKEPCPYSSISYRAEISEIIDKLEDSHPGTMHSIVSGFEKLIKHLGIKMEVKTCKICGEPASGDICKVCLWMEKLGLKA</sequence>
<comment type="cofactor">
    <cofactor evidence="2">
        <name>[4Fe-4S] cluster</name>
        <dbReference type="ChEBI" id="CHEBI:49883"/>
    </cofactor>
</comment>
<feature type="binding site" evidence="13">
    <location>
        <position position="170"/>
    </location>
    <ligand>
        <name>ATP</name>
        <dbReference type="ChEBI" id="CHEBI:30616"/>
    </ligand>
</feature>
<accession>F6BBJ9</accession>
<keyword evidence="3" id="KW-0004">4Fe-4S</keyword>
<dbReference type="SUPFAM" id="SSF52402">
    <property type="entry name" value="Adenine nucleotide alpha hydrolases-like"/>
    <property type="match status" value="1"/>
</dbReference>
<evidence type="ECO:0000256" key="6">
    <source>
        <dbReference type="ARBA" id="ARBA00022741"/>
    </source>
</evidence>
<gene>
    <name evidence="16" type="ordered locus">Metig_0452</name>
</gene>
<evidence type="ECO:0000256" key="9">
    <source>
        <dbReference type="ARBA" id="ARBA00022842"/>
    </source>
</evidence>
<evidence type="ECO:0000256" key="2">
    <source>
        <dbReference type="ARBA" id="ARBA00001966"/>
    </source>
</evidence>
<evidence type="ECO:0000256" key="12">
    <source>
        <dbReference type="PIRSR" id="PIRSR004976-50"/>
    </source>
</evidence>
<dbReference type="OrthoDB" id="33422at2157"/>
<feature type="domain" description="2-thiouridine synthetase TtuA-like N-terminal LIM" evidence="15">
    <location>
        <begin position="2"/>
        <end position="27"/>
    </location>
</feature>
<dbReference type="Gene3D" id="3.40.50.620">
    <property type="entry name" value="HUPs"/>
    <property type="match status" value="1"/>
</dbReference>
<dbReference type="GO" id="GO:0005524">
    <property type="term" value="F:ATP binding"/>
    <property type="evidence" value="ECO:0007669"/>
    <property type="project" value="UniProtKB-KW"/>
</dbReference>
<name>F6BBJ9_METIK</name>
<dbReference type="AlphaFoldDB" id="F6BBJ9"/>
<keyword evidence="9" id="KW-0460">Magnesium</keyword>
<dbReference type="GO" id="GO:0000049">
    <property type="term" value="F:tRNA binding"/>
    <property type="evidence" value="ECO:0007669"/>
    <property type="project" value="InterPro"/>
</dbReference>
<dbReference type="PIRSF" id="PIRSF004976">
    <property type="entry name" value="ATPase_YdaO"/>
    <property type="match status" value="1"/>
</dbReference>
<dbReference type="HOGENOM" id="CLU_026481_1_1_2"/>
<organism evidence="17">
    <name type="scientific">Methanotorris igneus (strain DSM 5666 / JCM 11834 / Kol 5)</name>
    <dbReference type="NCBI Taxonomy" id="880724"/>
    <lineage>
        <taxon>Archaea</taxon>
        <taxon>Methanobacteriati</taxon>
        <taxon>Methanobacteriota</taxon>
        <taxon>Methanomada group</taxon>
        <taxon>Methanococci</taxon>
        <taxon>Methanococcales</taxon>
        <taxon>Methanocaldococcaceae</taxon>
        <taxon>Methanotorris</taxon>
    </lineage>
</organism>
<dbReference type="NCBIfam" id="TIGR00269">
    <property type="entry name" value="TIGR00269 family protein"/>
    <property type="match status" value="1"/>
</dbReference>
<evidence type="ECO:0000313" key="17">
    <source>
        <dbReference type="Proteomes" id="UP000009227"/>
    </source>
</evidence>
<evidence type="ECO:0000256" key="4">
    <source>
        <dbReference type="ARBA" id="ARBA00022679"/>
    </source>
</evidence>
<protein>
    <submittedName>
        <fullName evidence="16">Uncharacterized protein</fullName>
    </submittedName>
</protein>
<feature type="binding site" evidence="12">
    <location>
        <position position="22"/>
    </location>
    <ligand>
        <name>Zn(2+)</name>
        <dbReference type="ChEBI" id="CHEBI:29105"/>
        <label>1</label>
    </ligand>
</feature>
<feature type="binding site" evidence="13">
    <location>
        <begin position="52"/>
        <end position="54"/>
    </location>
    <ligand>
        <name>ATP</name>
        <dbReference type="ChEBI" id="CHEBI:30616"/>
    </ligand>
</feature>
<feature type="binding site" evidence="12">
    <location>
        <position position="291"/>
    </location>
    <ligand>
        <name>Zn(2+)</name>
        <dbReference type="ChEBI" id="CHEBI:29105"/>
        <label>2</label>
    </ligand>
</feature>
<keyword evidence="4" id="KW-0808">Transferase</keyword>
<dbReference type="STRING" id="880724.Metig_0452"/>
<feature type="binding site" evidence="12">
    <location>
        <position position="282"/>
    </location>
    <ligand>
        <name>Zn(2+)</name>
        <dbReference type="ChEBI" id="CHEBI:29105"/>
        <label>2</label>
    </ligand>
</feature>
<comment type="cofactor">
    <cofactor evidence="1">
        <name>Mg(2+)</name>
        <dbReference type="ChEBI" id="CHEBI:18420"/>
    </cofactor>
</comment>
<evidence type="ECO:0000256" key="10">
    <source>
        <dbReference type="ARBA" id="ARBA00023004"/>
    </source>
</evidence>
<feature type="binding site" evidence="13">
    <location>
        <position position="83"/>
    </location>
    <ligand>
        <name>ATP</name>
        <dbReference type="ChEBI" id="CHEBI:30616"/>
    </ligand>
</feature>
<evidence type="ECO:0000256" key="7">
    <source>
        <dbReference type="ARBA" id="ARBA00022833"/>
    </source>
</evidence>
<evidence type="ECO:0000259" key="15">
    <source>
        <dbReference type="Pfam" id="PF22082"/>
    </source>
</evidence>
<dbReference type="InterPro" id="IPR011063">
    <property type="entry name" value="TilS/TtcA_N"/>
</dbReference>
<proteinExistence type="predicted"/>